<name>A0A0E9U299_ANGAN</name>
<sequence>MLTGYIYKGVSDIQFLNIQYCERNLGFWLGLVKYRRFLKCKHQTTIFSRQTV</sequence>
<proteinExistence type="predicted"/>
<reference evidence="1" key="2">
    <citation type="journal article" date="2015" name="Fish Shellfish Immunol.">
        <title>Early steps in the European eel (Anguilla anguilla)-Vibrio vulnificus interaction in the gills: Role of the RtxA13 toxin.</title>
        <authorList>
            <person name="Callol A."/>
            <person name="Pajuelo D."/>
            <person name="Ebbesson L."/>
            <person name="Teles M."/>
            <person name="MacKenzie S."/>
            <person name="Amaro C."/>
        </authorList>
    </citation>
    <scope>NUCLEOTIDE SEQUENCE</scope>
</reference>
<reference evidence="1" key="1">
    <citation type="submission" date="2014-11" db="EMBL/GenBank/DDBJ databases">
        <authorList>
            <person name="Amaro Gonzalez C."/>
        </authorList>
    </citation>
    <scope>NUCLEOTIDE SEQUENCE</scope>
</reference>
<dbReference type="EMBL" id="GBXM01049474">
    <property type="protein sequence ID" value="JAH59103.1"/>
    <property type="molecule type" value="Transcribed_RNA"/>
</dbReference>
<protein>
    <submittedName>
        <fullName evidence="1">Uncharacterized protein</fullName>
    </submittedName>
</protein>
<accession>A0A0E9U299</accession>
<evidence type="ECO:0000313" key="1">
    <source>
        <dbReference type="EMBL" id="JAH59103.1"/>
    </source>
</evidence>
<dbReference type="AlphaFoldDB" id="A0A0E9U299"/>
<organism evidence="1">
    <name type="scientific">Anguilla anguilla</name>
    <name type="common">European freshwater eel</name>
    <name type="synonym">Muraena anguilla</name>
    <dbReference type="NCBI Taxonomy" id="7936"/>
    <lineage>
        <taxon>Eukaryota</taxon>
        <taxon>Metazoa</taxon>
        <taxon>Chordata</taxon>
        <taxon>Craniata</taxon>
        <taxon>Vertebrata</taxon>
        <taxon>Euteleostomi</taxon>
        <taxon>Actinopterygii</taxon>
        <taxon>Neopterygii</taxon>
        <taxon>Teleostei</taxon>
        <taxon>Anguilliformes</taxon>
        <taxon>Anguillidae</taxon>
        <taxon>Anguilla</taxon>
    </lineage>
</organism>